<keyword evidence="2" id="KW-0813">Transport</keyword>
<feature type="transmembrane region" description="Helical" evidence="6">
    <location>
        <begin position="358"/>
        <end position="379"/>
    </location>
</feature>
<evidence type="ECO:0000256" key="2">
    <source>
        <dbReference type="ARBA" id="ARBA00022448"/>
    </source>
</evidence>
<keyword evidence="9" id="KW-1185">Reference proteome</keyword>
<keyword evidence="3 6" id="KW-0812">Transmembrane</keyword>
<gene>
    <name evidence="8" type="ORF">BCF53_12711</name>
</gene>
<dbReference type="RefSeq" id="WP_132703993.1">
    <property type="nucleotide sequence ID" value="NZ_SLZR01000027.1"/>
</dbReference>
<dbReference type="PROSITE" id="PS00216">
    <property type="entry name" value="SUGAR_TRANSPORT_1"/>
    <property type="match status" value="1"/>
</dbReference>
<evidence type="ECO:0000256" key="3">
    <source>
        <dbReference type="ARBA" id="ARBA00022692"/>
    </source>
</evidence>
<dbReference type="SUPFAM" id="SSF103473">
    <property type="entry name" value="MFS general substrate transporter"/>
    <property type="match status" value="1"/>
</dbReference>
<dbReference type="OrthoDB" id="9814303at2"/>
<evidence type="ECO:0000256" key="5">
    <source>
        <dbReference type="ARBA" id="ARBA00023136"/>
    </source>
</evidence>
<dbReference type="InterPro" id="IPR005829">
    <property type="entry name" value="Sugar_transporter_CS"/>
</dbReference>
<comment type="subcellular location">
    <subcellularLocation>
        <location evidence="1">Membrane</location>
        <topology evidence="1">Multi-pass membrane protein</topology>
    </subcellularLocation>
</comment>
<dbReference type="PANTHER" id="PTHR23502">
    <property type="entry name" value="MAJOR FACILITATOR SUPERFAMILY"/>
    <property type="match status" value="1"/>
</dbReference>
<feature type="transmembrane region" description="Helical" evidence="6">
    <location>
        <begin position="334"/>
        <end position="352"/>
    </location>
</feature>
<dbReference type="InterPro" id="IPR036259">
    <property type="entry name" value="MFS_trans_sf"/>
</dbReference>
<evidence type="ECO:0000313" key="9">
    <source>
        <dbReference type="Proteomes" id="UP000295793"/>
    </source>
</evidence>
<organism evidence="8 9">
    <name type="scientific">Reinekea marinisedimentorum</name>
    <dbReference type="NCBI Taxonomy" id="230495"/>
    <lineage>
        <taxon>Bacteria</taxon>
        <taxon>Pseudomonadati</taxon>
        <taxon>Pseudomonadota</taxon>
        <taxon>Gammaproteobacteria</taxon>
        <taxon>Oceanospirillales</taxon>
        <taxon>Saccharospirillaceae</taxon>
        <taxon>Reinekea</taxon>
    </lineage>
</organism>
<dbReference type="PANTHER" id="PTHR23502:SF132">
    <property type="entry name" value="POLYAMINE TRANSPORTER 2-RELATED"/>
    <property type="match status" value="1"/>
</dbReference>
<keyword evidence="4 6" id="KW-1133">Transmembrane helix</keyword>
<evidence type="ECO:0000259" key="7">
    <source>
        <dbReference type="PROSITE" id="PS50850"/>
    </source>
</evidence>
<name>A0A4V2UIH2_9GAMM</name>
<evidence type="ECO:0000256" key="1">
    <source>
        <dbReference type="ARBA" id="ARBA00004141"/>
    </source>
</evidence>
<feature type="transmembrane region" description="Helical" evidence="6">
    <location>
        <begin position="275"/>
        <end position="296"/>
    </location>
</feature>
<evidence type="ECO:0000313" key="8">
    <source>
        <dbReference type="EMBL" id="TCS36130.1"/>
    </source>
</evidence>
<dbReference type="AlphaFoldDB" id="A0A4V2UIH2"/>
<feature type="transmembrane region" description="Helical" evidence="6">
    <location>
        <begin position="162"/>
        <end position="183"/>
    </location>
</feature>
<dbReference type="Proteomes" id="UP000295793">
    <property type="component" value="Unassembled WGS sequence"/>
</dbReference>
<feature type="transmembrane region" description="Helical" evidence="6">
    <location>
        <begin position="133"/>
        <end position="156"/>
    </location>
</feature>
<evidence type="ECO:0000256" key="6">
    <source>
        <dbReference type="SAM" id="Phobius"/>
    </source>
</evidence>
<proteinExistence type="predicted"/>
<feature type="transmembrane region" description="Helical" evidence="6">
    <location>
        <begin position="42"/>
        <end position="63"/>
    </location>
</feature>
<dbReference type="InterPro" id="IPR020846">
    <property type="entry name" value="MFS_dom"/>
</dbReference>
<feature type="transmembrane region" description="Helical" evidence="6">
    <location>
        <begin position="244"/>
        <end position="263"/>
    </location>
</feature>
<dbReference type="CDD" id="cd17320">
    <property type="entry name" value="MFS_MdfA_MDR_like"/>
    <property type="match status" value="1"/>
</dbReference>
<dbReference type="EMBL" id="SLZR01000027">
    <property type="protein sequence ID" value="TCS36130.1"/>
    <property type="molecule type" value="Genomic_DNA"/>
</dbReference>
<evidence type="ECO:0000256" key="4">
    <source>
        <dbReference type="ARBA" id="ARBA00022989"/>
    </source>
</evidence>
<dbReference type="Pfam" id="PF07690">
    <property type="entry name" value="MFS_1"/>
    <property type="match status" value="1"/>
</dbReference>
<dbReference type="PROSITE" id="PS50850">
    <property type="entry name" value="MFS"/>
    <property type="match status" value="1"/>
</dbReference>
<comment type="caution">
    <text evidence="8">The sequence shown here is derived from an EMBL/GenBank/DDBJ whole genome shotgun (WGS) entry which is preliminary data.</text>
</comment>
<dbReference type="Gene3D" id="1.20.1720.10">
    <property type="entry name" value="Multidrug resistance protein D"/>
    <property type="match status" value="1"/>
</dbReference>
<dbReference type="InterPro" id="IPR011701">
    <property type="entry name" value="MFS"/>
</dbReference>
<dbReference type="GO" id="GO:0005886">
    <property type="term" value="C:plasma membrane"/>
    <property type="evidence" value="ECO:0007669"/>
    <property type="project" value="TreeGrafter"/>
</dbReference>
<dbReference type="GO" id="GO:1990961">
    <property type="term" value="P:xenobiotic detoxification by transmembrane export across the plasma membrane"/>
    <property type="evidence" value="ECO:0007669"/>
    <property type="project" value="TreeGrafter"/>
</dbReference>
<dbReference type="GO" id="GO:0022857">
    <property type="term" value="F:transmembrane transporter activity"/>
    <property type="evidence" value="ECO:0007669"/>
    <property type="project" value="InterPro"/>
</dbReference>
<accession>A0A4V2UIH2</accession>
<keyword evidence="5 6" id="KW-0472">Membrane</keyword>
<feature type="transmembrane region" description="Helical" evidence="6">
    <location>
        <begin position="211"/>
        <end position="232"/>
    </location>
</feature>
<feature type="transmembrane region" description="Helical" evidence="6">
    <location>
        <begin position="75"/>
        <end position="93"/>
    </location>
</feature>
<sequence length="401" mass="42143">MKYSVSIGMILFLASIFAIGPFAVDAYIPALPAIAADIGSTTSAVALTVSLFAFTNAFGQLIGGPASDKLGRRNVIVAGMLLFIVGSLALSRAESINALYFWRVVQALGAGIAGVCAPAIIRDVAEGKEAAKLFTLIGLIMMIAPSIAPSIGTIIIKVADWRWVFISVAIFAAFVALNAIRLVPPNKKQAGPRMPFVQSFRLVLATKEARPFLVIQGMTFAVLMIFLSNSSGIYIEHFGHSEEFLAIAFIANTSGNILMNRLNAYLLNSYRPEQLLKGFTAMQVAGGAVFLMGQLFFPGQFWLIFIGFLLAMSAAGGIIGNTNACFMSFFGKNAGAAAAIFGANMTITGSIIGAISAVILGVGILPVAVLMLVVNLVGFSSAVRLHSRSGSQPVEEATAAS</sequence>
<reference evidence="8 9" key="1">
    <citation type="submission" date="2019-03" db="EMBL/GenBank/DDBJ databases">
        <title>Genomic Encyclopedia of Archaeal and Bacterial Type Strains, Phase II (KMG-II): from individual species to whole genera.</title>
        <authorList>
            <person name="Goeker M."/>
        </authorList>
    </citation>
    <scope>NUCLEOTIDE SEQUENCE [LARGE SCALE GENOMIC DNA]</scope>
    <source>
        <strain evidence="8 9">DSM 15388</strain>
    </source>
</reference>
<feature type="domain" description="Major facilitator superfamily (MFS) profile" evidence="7">
    <location>
        <begin position="1"/>
        <end position="390"/>
    </location>
</feature>
<feature type="transmembrane region" description="Helical" evidence="6">
    <location>
        <begin position="302"/>
        <end position="322"/>
    </location>
</feature>
<protein>
    <submittedName>
        <fullName evidence="8">DHA1 family bicyclomycin/chloramphenicol resistance-like MFS transporter</fullName>
    </submittedName>
</protein>
<feature type="transmembrane region" description="Helical" evidence="6">
    <location>
        <begin position="99"/>
        <end position="121"/>
    </location>
</feature>